<name>A0A3S0R7Y6_9BACI</name>
<keyword evidence="3" id="KW-0443">Lipid metabolism</keyword>
<keyword evidence="4" id="KW-0812">Transmembrane</keyword>
<dbReference type="InterPro" id="IPR029058">
    <property type="entry name" value="AB_hydrolase_fold"/>
</dbReference>
<evidence type="ECO:0000256" key="2">
    <source>
        <dbReference type="ARBA" id="ARBA00022963"/>
    </source>
</evidence>
<feature type="transmembrane region" description="Helical" evidence="4">
    <location>
        <begin position="35"/>
        <end position="52"/>
    </location>
</feature>
<dbReference type="Pfam" id="PF03403">
    <property type="entry name" value="PAF-AH_p_II"/>
    <property type="match status" value="1"/>
</dbReference>
<keyword evidence="6" id="KW-1185">Reference proteome</keyword>
<comment type="caution">
    <text evidence="5">The sequence shown here is derived from an EMBL/GenBank/DDBJ whole genome shotgun (WGS) entry which is preliminary data.</text>
</comment>
<dbReference type="PANTHER" id="PTHR10272:SF0">
    <property type="entry name" value="PLATELET-ACTIVATING FACTOR ACETYLHYDROLASE"/>
    <property type="match status" value="1"/>
</dbReference>
<sequence>MLGTLLFFLTIIFEIAFATYCIVTKQNHKKFKNWMRIGEGLIFFILIISSTITWSFRWILPLLLFILLFAMAIISLMRNRDVQYKTFRIVRNFIATTLLIVLAFAPVLLFPQYKIAKVTGDYDIATATYTYVDENRTEEFSDTEQKRFVNVQFWYPETNSGSYPLVVFSHGANGVKASNTSTFKELASHGYVVCSIDHTYHSFFTASNDGSITMANKDYLSEISNANKEDFYTREELHGLIQKWMTLRTDDINFVIDTIRSKSKKENAPVYKLINTDLIGVFGHSMGGAASVGIGRKRNDIKAVVNIDGPLFSELVYDQESDNFISNNKEYSTPLLNIYSDDVWEQLESNSTYAANNTIEKSGKEVYSVHFQGAKHLSFTDLSLVSPILATVLQGGKASIDKYECIEKENELIVKFFDHTLKNTGPFSFEKTY</sequence>
<dbReference type="GO" id="GO:0016042">
    <property type="term" value="P:lipid catabolic process"/>
    <property type="evidence" value="ECO:0007669"/>
    <property type="project" value="UniProtKB-KW"/>
</dbReference>
<keyword evidence="4" id="KW-1133">Transmembrane helix</keyword>
<reference evidence="5 6" key="1">
    <citation type="submission" date="2018-12" db="EMBL/GenBank/DDBJ databases">
        <title>Lysinibacillus antri sp. nov., isolated from a cave soil.</title>
        <authorList>
            <person name="Narsing Rao M.P."/>
            <person name="Zhang H."/>
            <person name="Dong Z.-Y."/>
            <person name="Niu X.-K."/>
            <person name="Zhang K."/>
            <person name="Fang B.-Z."/>
            <person name="Kang Y.-Q."/>
            <person name="Xiao M."/>
            <person name="Li W.-J."/>
        </authorList>
    </citation>
    <scope>NUCLEOTIDE SEQUENCE [LARGE SCALE GENOMIC DNA]</scope>
    <source>
        <strain evidence="5 6">SYSU K30002</strain>
    </source>
</reference>
<dbReference type="AlphaFoldDB" id="A0A3S0R7Y6"/>
<evidence type="ECO:0000256" key="4">
    <source>
        <dbReference type="SAM" id="Phobius"/>
    </source>
</evidence>
<gene>
    <name evidence="5" type="ORF">EK386_04675</name>
</gene>
<dbReference type="EMBL" id="RYYR01000004">
    <property type="protein sequence ID" value="RUL55621.1"/>
    <property type="molecule type" value="Genomic_DNA"/>
</dbReference>
<protein>
    <submittedName>
        <fullName evidence="5">Alpha/beta hydrolase</fullName>
    </submittedName>
</protein>
<dbReference type="SUPFAM" id="SSF53474">
    <property type="entry name" value="alpha/beta-Hydrolases"/>
    <property type="match status" value="1"/>
</dbReference>
<keyword evidence="1 5" id="KW-0378">Hydrolase</keyword>
<feature type="transmembrane region" description="Helical" evidence="4">
    <location>
        <begin position="58"/>
        <end position="77"/>
    </location>
</feature>
<dbReference type="PANTHER" id="PTHR10272">
    <property type="entry name" value="PLATELET-ACTIVATING FACTOR ACETYLHYDROLASE"/>
    <property type="match status" value="1"/>
</dbReference>
<feature type="transmembrane region" description="Helical" evidence="4">
    <location>
        <begin position="6"/>
        <end position="23"/>
    </location>
</feature>
<evidence type="ECO:0000256" key="1">
    <source>
        <dbReference type="ARBA" id="ARBA00022801"/>
    </source>
</evidence>
<feature type="transmembrane region" description="Helical" evidence="4">
    <location>
        <begin position="89"/>
        <end position="110"/>
    </location>
</feature>
<evidence type="ECO:0000313" key="5">
    <source>
        <dbReference type="EMBL" id="RUL55621.1"/>
    </source>
</evidence>
<organism evidence="5 6">
    <name type="scientific">Lysinibacillus antri</name>
    <dbReference type="NCBI Taxonomy" id="2498145"/>
    <lineage>
        <taxon>Bacteria</taxon>
        <taxon>Bacillati</taxon>
        <taxon>Bacillota</taxon>
        <taxon>Bacilli</taxon>
        <taxon>Bacillales</taxon>
        <taxon>Bacillaceae</taxon>
        <taxon>Lysinibacillus</taxon>
    </lineage>
</organism>
<proteinExistence type="predicted"/>
<evidence type="ECO:0000313" key="6">
    <source>
        <dbReference type="Proteomes" id="UP000287910"/>
    </source>
</evidence>
<keyword evidence="2" id="KW-0442">Lipid degradation</keyword>
<dbReference type="Gene3D" id="3.40.50.1820">
    <property type="entry name" value="alpha/beta hydrolase"/>
    <property type="match status" value="1"/>
</dbReference>
<dbReference type="GO" id="GO:0003847">
    <property type="term" value="F:1-alkyl-2-acetylglycerophosphocholine esterase activity"/>
    <property type="evidence" value="ECO:0007669"/>
    <property type="project" value="TreeGrafter"/>
</dbReference>
<keyword evidence="4" id="KW-0472">Membrane</keyword>
<evidence type="ECO:0000256" key="3">
    <source>
        <dbReference type="ARBA" id="ARBA00023098"/>
    </source>
</evidence>
<dbReference type="Proteomes" id="UP000287910">
    <property type="component" value="Unassembled WGS sequence"/>
</dbReference>
<accession>A0A3S0R7Y6</accession>
<dbReference type="RefSeq" id="WP_126657861.1">
    <property type="nucleotide sequence ID" value="NZ_RYYR01000004.1"/>
</dbReference>